<keyword evidence="2" id="KW-1185">Reference proteome</keyword>
<sequence>MRRSPLSPLLELEMLRLGVEGKAAGWRTLREAADGEPALSESLLDDLLERAERQRDTLESLRRERAAHVFAPERAGGQA</sequence>
<proteinExistence type="predicted"/>
<comment type="caution">
    <text evidence="1">The sequence shown here is derived from an EMBL/GenBank/DDBJ whole genome shotgun (WGS) entry which is preliminary data.</text>
</comment>
<evidence type="ECO:0000313" key="2">
    <source>
        <dbReference type="Proteomes" id="UP001216579"/>
    </source>
</evidence>
<accession>A0ABT5ZS10</accession>
<name>A0ABT5ZS10_9ACTN</name>
<gene>
    <name evidence="1" type="ORF">P3G67_25975</name>
</gene>
<evidence type="ECO:0000313" key="1">
    <source>
        <dbReference type="EMBL" id="MDF3292617.1"/>
    </source>
</evidence>
<protein>
    <recommendedName>
        <fullName evidence="3">ATP-binding protein</fullName>
    </recommendedName>
</protein>
<dbReference type="Proteomes" id="UP001216579">
    <property type="component" value="Unassembled WGS sequence"/>
</dbReference>
<dbReference type="RefSeq" id="WP_276095669.1">
    <property type="nucleotide sequence ID" value="NZ_JARJBC010000019.1"/>
</dbReference>
<evidence type="ECO:0008006" key="3">
    <source>
        <dbReference type="Google" id="ProtNLM"/>
    </source>
</evidence>
<dbReference type="EMBL" id="JARJBC010000019">
    <property type="protein sequence ID" value="MDF3292617.1"/>
    <property type="molecule type" value="Genomic_DNA"/>
</dbReference>
<reference evidence="1 2" key="1">
    <citation type="submission" date="2023-03" db="EMBL/GenBank/DDBJ databases">
        <title>Draft genome sequence of Streptomyces sp. RB6PN23 isolated from peat swamp forest in Thailand.</title>
        <authorList>
            <person name="Klaysubun C."/>
            <person name="Duangmal K."/>
        </authorList>
    </citation>
    <scope>NUCLEOTIDE SEQUENCE [LARGE SCALE GENOMIC DNA]</scope>
    <source>
        <strain evidence="1 2">RB6PN23</strain>
    </source>
</reference>
<organism evidence="1 2">
    <name type="scientific">Streptomyces silvisoli</name>
    <dbReference type="NCBI Taxonomy" id="3034235"/>
    <lineage>
        <taxon>Bacteria</taxon>
        <taxon>Bacillati</taxon>
        <taxon>Actinomycetota</taxon>
        <taxon>Actinomycetes</taxon>
        <taxon>Kitasatosporales</taxon>
        <taxon>Streptomycetaceae</taxon>
        <taxon>Streptomyces</taxon>
    </lineage>
</organism>